<dbReference type="InterPro" id="IPR010767">
    <property type="entry name" value="Phage_CGC-2007_Cje0229"/>
</dbReference>
<dbReference type="Pfam" id="PF07087">
    <property type="entry name" value="DUF1353"/>
    <property type="match status" value="1"/>
</dbReference>
<dbReference type="STRING" id="693986.MOC_5393"/>
<evidence type="ECO:0000313" key="2">
    <source>
        <dbReference type="Proteomes" id="UP000029492"/>
    </source>
</evidence>
<gene>
    <name evidence="1" type="ORF">MOC_5393</name>
</gene>
<dbReference type="AlphaFoldDB" id="A0A089P509"/>
<protein>
    <submittedName>
        <fullName evidence="1">Protein of unassigned function</fullName>
    </submittedName>
</protein>
<reference evidence="1 2" key="1">
    <citation type="journal article" date="2014" name="PLoS ONE">
        <title>Genome Information of Methylobacterium oryzae, a Plant-Probiotic Methylotroph in the Phyllosphere.</title>
        <authorList>
            <person name="Kwak M.J."/>
            <person name="Jeong H."/>
            <person name="Madhaiyan M."/>
            <person name="Lee Y."/>
            <person name="Sa T.M."/>
            <person name="Oh T.K."/>
            <person name="Kim J.F."/>
        </authorList>
    </citation>
    <scope>NUCLEOTIDE SEQUENCE [LARGE SCALE GENOMIC DNA]</scope>
    <source>
        <strain evidence="1 2">CBMB20</strain>
    </source>
</reference>
<proteinExistence type="predicted"/>
<accession>A0A089P509</accession>
<dbReference type="Proteomes" id="UP000029492">
    <property type="component" value="Chromosome"/>
</dbReference>
<sequence length="161" mass="18290">MAVLDRTEEWEGRTTAVLVFGFRYLHSGSGAEIDVPDQFITDFASIPPGARVAFEPFGRHAKAAVLHDWLYAVGEPGKKWFADQVFYDAMMELGVDAWRAKTMYMAVRAFGDGAYSQAESGWDKRWADWHSGDRLAGAPTKRERWFQEKWSSSPEAAYAQW</sequence>
<dbReference type="EMBL" id="CP003811">
    <property type="protein sequence ID" value="AIQ93148.1"/>
    <property type="molecule type" value="Genomic_DNA"/>
</dbReference>
<name>A0A089P509_9HYPH</name>
<organism evidence="1 2">
    <name type="scientific">Methylobacterium oryzae CBMB20</name>
    <dbReference type="NCBI Taxonomy" id="693986"/>
    <lineage>
        <taxon>Bacteria</taxon>
        <taxon>Pseudomonadati</taxon>
        <taxon>Pseudomonadota</taxon>
        <taxon>Alphaproteobacteria</taxon>
        <taxon>Hyphomicrobiales</taxon>
        <taxon>Methylobacteriaceae</taxon>
        <taxon>Methylobacterium</taxon>
    </lineage>
</organism>
<dbReference type="eggNOG" id="ENOG50337PW">
    <property type="taxonomic scope" value="Bacteria"/>
</dbReference>
<dbReference type="KEGG" id="mor:MOC_5393"/>
<evidence type="ECO:0000313" key="1">
    <source>
        <dbReference type="EMBL" id="AIQ93148.1"/>
    </source>
</evidence>
<keyword evidence="2" id="KW-1185">Reference proteome</keyword>
<dbReference type="HOGENOM" id="CLU_1641759_0_0_5"/>